<dbReference type="PROSITE" id="PS00010">
    <property type="entry name" value="ASX_HYDROXYL"/>
    <property type="match status" value="7"/>
</dbReference>
<keyword evidence="2 6" id="KW-0732">Signal</keyword>
<dbReference type="GO" id="GO:0005509">
    <property type="term" value="F:calcium ion binding"/>
    <property type="evidence" value="ECO:0007669"/>
    <property type="project" value="InterPro"/>
</dbReference>
<evidence type="ECO:0000259" key="7">
    <source>
        <dbReference type="PROSITE" id="PS50026"/>
    </source>
</evidence>
<reference evidence="8" key="1">
    <citation type="submission" date="2014-11" db="EMBL/GenBank/DDBJ databases">
        <authorList>
            <person name="Otto D Thomas"/>
            <person name="Naeem Raeece"/>
        </authorList>
    </citation>
    <scope>NUCLEOTIDE SEQUENCE</scope>
</reference>
<dbReference type="InterPro" id="IPR001881">
    <property type="entry name" value="EGF-like_Ca-bd_dom"/>
</dbReference>
<sequence>MFLKESPKATGQAGCLCVLLLIAGASFSQATCTYGTGGTGCVALHLVPPSDIGRGDTWTKDTGTTYGYLSTYTLYKDYSGSSQCTGRYRAGMDNLPFNDGGTSSFGTDEWPASGAYDRVAAETNAKSGYRFAGSIAGVDCCDSDVGIVINLPCPAKLIWLGLVARADGNARESPYRFIIRANNDGSYTTFDSIYSTTVADPVWTNGERKEFAVDSTTAYTWFRLSIRAQSNAGFDAASIGDVELYVDIDECTLNVDNCDTYAACTDTTGTFTCGCNSPYSGDGVSCDVNECSLNLHDCDALATCTDTSASFTCACNTGYSGTGVACSNTDECSTNVHDCNADAACTDTTGSFTCACNAGYSGTGVACSNVDECSTNVHDCNANAACTDTTGSFTCACNAGYSGTGVACSNVDECSTNVHDCNADAACTDTTGSFTCACNAGYSGTGVACSNADECGTNVHNCDTAATCTDTAGTFTCACNSGFTGTGLACSSTDECFTNTHDCNADATCTDTTSSFTCACNTGYSGTGVACSNVDECTDGSHNCGTNAECTDSVGSFQCACPSGYEGDAVAFCTQEDECADGTHTCPSISTCVNTEGAFECKFPETVESSTLREEATADEGAAANVQTIKALTSLISEKSSDVSSGGARDKLDSVDAAAEKVGSTLALARASGRTLTAEETSEVVTVLITAGDAISQVLDDPAGGTGADAEGAAVEEETSAQTKVAANAVQKMAVSWRSTISQSTTPSRTWSGLSSLNAQLPLLKSLTSSLKATATAALVDVSAEEARLDGIATTTVSSEAVAERRAELDAATNELIDTAAETFGSLVLQQAGSSGLSELALGDSGISVAAAGLGSPSAVADSGEMSAQVGSLSVSVRSLPAEVRERLRNLEGTCGDSSQPALGLVAVNWGGDIRAYGGFLGNLGGLGVSD</sequence>
<evidence type="ECO:0000256" key="4">
    <source>
        <dbReference type="ARBA" id="ARBA00023157"/>
    </source>
</evidence>
<dbReference type="SMART" id="SM00179">
    <property type="entry name" value="EGF_CA"/>
    <property type="match status" value="8"/>
</dbReference>
<feature type="chain" id="PRO_5005191973" description="EGF-like domain-containing protein" evidence="6">
    <location>
        <begin position="31"/>
        <end position="931"/>
    </location>
</feature>
<dbReference type="Pfam" id="PF07645">
    <property type="entry name" value="EGF_CA"/>
    <property type="match status" value="2"/>
</dbReference>
<evidence type="ECO:0000256" key="1">
    <source>
        <dbReference type="ARBA" id="ARBA00022536"/>
    </source>
</evidence>
<dbReference type="PANTHER" id="PTHR24039">
    <property type="entry name" value="FIBRILLIN-RELATED"/>
    <property type="match status" value="1"/>
</dbReference>
<dbReference type="PROSITE" id="PS01186">
    <property type="entry name" value="EGF_2"/>
    <property type="match status" value="7"/>
</dbReference>
<feature type="domain" description="EGF-like" evidence="7">
    <location>
        <begin position="369"/>
        <end position="409"/>
    </location>
</feature>
<evidence type="ECO:0000256" key="2">
    <source>
        <dbReference type="ARBA" id="ARBA00022729"/>
    </source>
</evidence>
<evidence type="ECO:0000256" key="5">
    <source>
        <dbReference type="PROSITE-ProRule" id="PRU00076"/>
    </source>
</evidence>
<evidence type="ECO:0000313" key="8">
    <source>
        <dbReference type="EMBL" id="CEM49242.1"/>
    </source>
</evidence>
<proteinExistence type="predicted"/>
<dbReference type="CDD" id="cd00054">
    <property type="entry name" value="EGF_CA"/>
    <property type="match status" value="8"/>
</dbReference>
<dbReference type="InterPro" id="IPR049883">
    <property type="entry name" value="NOTCH1_EGF-like"/>
</dbReference>
<feature type="domain" description="EGF-like" evidence="7">
    <location>
        <begin position="410"/>
        <end position="450"/>
    </location>
</feature>
<feature type="domain" description="EGF-like" evidence="7">
    <location>
        <begin position="492"/>
        <end position="532"/>
    </location>
</feature>
<dbReference type="InterPro" id="IPR009030">
    <property type="entry name" value="Growth_fac_rcpt_cys_sf"/>
</dbReference>
<accession>A0A0G4HXL4</accession>
<feature type="signal peptide" evidence="6">
    <location>
        <begin position="1"/>
        <end position="30"/>
    </location>
</feature>
<protein>
    <recommendedName>
        <fullName evidence="7">EGF-like domain-containing protein</fullName>
    </recommendedName>
</protein>
<dbReference type="SMART" id="SM00181">
    <property type="entry name" value="EGF"/>
    <property type="match status" value="8"/>
</dbReference>
<dbReference type="FunFam" id="2.10.25.10:FF:000038">
    <property type="entry name" value="Fibrillin 2"/>
    <property type="match status" value="7"/>
</dbReference>
<feature type="domain" description="EGF-like" evidence="7">
    <location>
        <begin position="451"/>
        <end position="491"/>
    </location>
</feature>
<dbReference type="PANTHER" id="PTHR24039:SF58">
    <property type="entry name" value="EGF-LIKE DOMAIN-CONTAINING PROTEIN"/>
    <property type="match status" value="1"/>
</dbReference>
<dbReference type="InterPro" id="IPR000152">
    <property type="entry name" value="EGF-type_Asp/Asn_hydroxyl_site"/>
</dbReference>
<dbReference type="AlphaFoldDB" id="A0A0G4HXL4"/>
<keyword evidence="3" id="KW-0677">Repeat</keyword>
<feature type="domain" description="EGF-like" evidence="7">
    <location>
        <begin position="247"/>
        <end position="285"/>
    </location>
</feature>
<keyword evidence="4" id="KW-1015">Disulfide bond</keyword>
<dbReference type="Gene3D" id="2.10.25.10">
    <property type="entry name" value="Laminin"/>
    <property type="match status" value="9"/>
</dbReference>
<name>A0A0G4HXL4_9ALVE</name>
<gene>
    <name evidence="8" type="ORF">Cvel_9285</name>
</gene>
<dbReference type="PROSITE" id="PS50026">
    <property type="entry name" value="EGF_3"/>
    <property type="match status" value="8"/>
</dbReference>
<dbReference type="EMBL" id="CDMZ01004271">
    <property type="protein sequence ID" value="CEM49242.1"/>
    <property type="molecule type" value="Genomic_DNA"/>
</dbReference>
<feature type="domain" description="EGF-like" evidence="7">
    <location>
        <begin position="287"/>
        <end position="327"/>
    </location>
</feature>
<dbReference type="InterPro" id="IPR018097">
    <property type="entry name" value="EGF_Ca-bd_CS"/>
</dbReference>
<comment type="caution">
    <text evidence="5">Lacks conserved residue(s) required for the propagation of feature annotation.</text>
</comment>
<organism evidence="8">
    <name type="scientific">Chromera velia CCMP2878</name>
    <dbReference type="NCBI Taxonomy" id="1169474"/>
    <lineage>
        <taxon>Eukaryota</taxon>
        <taxon>Sar</taxon>
        <taxon>Alveolata</taxon>
        <taxon>Colpodellida</taxon>
        <taxon>Chromeraceae</taxon>
        <taxon>Chromera</taxon>
    </lineage>
</organism>
<dbReference type="InterPro" id="IPR024731">
    <property type="entry name" value="NELL2-like_EGF"/>
</dbReference>
<dbReference type="InterPro" id="IPR000742">
    <property type="entry name" value="EGF"/>
</dbReference>
<dbReference type="PhylomeDB" id="A0A0G4HXL4"/>
<feature type="domain" description="EGF-like" evidence="7">
    <location>
        <begin position="533"/>
        <end position="574"/>
    </location>
</feature>
<dbReference type="VEuPathDB" id="CryptoDB:Cvel_9285"/>
<keyword evidence="1 5" id="KW-0245">EGF-like domain</keyword>
<evidence type="ECO:0000256" key="3">
    <source>
        <dbReference type="ARBA" id="ARBA00022737"/>
    </source>
</evidence>
<evidence type="ECO:0000256" key="6">
    <source>
        <dbReference type="SAM" id="SignalP"/>
    </source>
</evidence>
<dbReference type="PROSITE" id="PS01187">
    <property type="entry name" value="EGF_CA"/>
    <property type="match status" value="3"/>
</dbReference>
<dbReference type="SUPFAM" id="SSF57184">
    <property type="entry name" value="Growth factor receptor domain"/>
    <property type="match status" value="3"/>
</dbReference>
<feature type="domain" description="EGF-like" evidence="7">
    <location>
        <begin position="328"/>
        <end position="368"/>
    </location>
</feature>
<dbReference type="Pfam" id="PF12947">
    <property type="entry name" value="EGF_3"/>
    <property type="match status" value="7"/>
</dbReference>